<name>A0A5C7B7I4_9FLAO</name>
<evidence type="ECO:0000313" key="2">
    <source>
        <dbReference type="EMBL" id="TXE17096.1"/>
    </source>
</evidence>
<dbReference type="RefSeq" id="WP_147231718.1">
    <property type="nucleotide sequence ID" value="NZ_VOSB01000014.1"/>
</dbReference>
<dbReference type="InterPro" id="IPR050194">
    <property type="entry name" value="Glycosyltransferase_grp1"/>
</dbReference>
<protein>
    <submittedName>
        <fullName evidence="2">Glycosyltransferase</fullName>
    </submittedName>
</protein>
<evidence type="ECO:0000259" key="1">
    <source>
        <dbReference type="Pfam" id="PF00534"/>
    </source>
</evidence>
<accession>A0A5C7B7I4</accession>
<gene>
    <name evidence="2" type="ORF">ES692_10585</name>
</gene>
<dbReference type="SUPFAM" id="SSF53756">
    <property type="entry name" value="UDP-Glycosyltransferase/glycogen phosphorylase"/>
    <property type="match status" value="1"/>
</dbReference>
<dbReference type="Gene3D" id="3.40.50.2000">
    <property type="entry name" value="Glycogen Phosphorylase B"/>
    <property type="match status" value="1"/>
</dbReference>
<keyword evidence="2" id="KW-0808">Transferase</keyword>
<feature type="domain" description="Glycosyl transferase family 1" evidence="1">
    <location>
        <begin position="189"/>
        <end position="351"/>
    </location>
</feature>
<dbReference type="PANTHER" id="PTHR45947:SF3">
    <property type="entry name" value="SULFOQUINOVOSYL TRANSFERASE SQD2"/>
    <property type="match status" value="1"/>
</dbReference>
<dbReference type="EMBL" id="VOSB01000014">
    <property type="protein sequence ID" value="TXE17096.1"/>
    <property type="molecule type" value="Genomic_DNA"/>
</dbReference>
<reference evidence="2 3" key="1">
    <citation type="submission" date="2019-08" db="EMBL/GenBank/DDBJ databases">
        <title>Genome of Psychroserpens burtonensis ACAM 167.</title>
        <authorList>
            <person name="Bowman J.P."/>
        </authorList>
    </citation>
    <scope>NUCLEOTIDE SEQUENCE [LARGE SCALE GENOMIC DNA]</scope>
    <source>
        <strain evidence="2 3">ACAM 167</strain>
    </source>
</reference>
<dbReference type="PANTHER" id="PTHR45947">
    <property type="entry name" value="SULFOQUINOVOSYL TRANSFERASE SQD2"/>
    <property type="match status" value="1"/>
</dbReference>
<dbReference type="GO" id="GO:0016757">
    <property type="term" value="F:glycosyltransferase activity"/>
    <property type="evidence" value="ECO:0007669"/>
    <property type="project" value="InterPro"/>
</dbReference>
<dbReference type="CDD" id="cd03801">
    <property type="entry name" value="GT4_PimA-like"/>
    <property type="match status" value="1"/>
</dbReference>
<sequence length="378" mass="43015">MSTLTIISHTEHYKTQDGTLVGLGSTVTEINHLLAVFDHIVHVAMLHDTAAPTSAMPYTSNRIRFVALPALGGQGIKDKLAIVWRAPTVLKIINSEINKTDYFQFRAPTGIGVFVMPYLLLFSSKKGWFKYAGNWKQDNAPLAYSFQRWLLKNQKRKVTINGFWEDQPPQCLSFENPCLTSEELKKGQETRKHKSLEGQDISLCFVGRLEREKGLDLFIEALLSLTTAEASKLKAIHIVGHGNDLEHYLNKTKRSELHFIFHGFLSRTEVHAIYKQSHAIVLPSASEGFPKVISEAMNYGCLPIVSNLSSIAQYISEDVNGFLLYPITLENLVTQIRKLLNLSTESYLNMIHSREDQFLKFTYTHYNDRLKYELLSNY</sequence>
<dbReference type="STRING" id="1123037.GCA_000425305_00362"/>
<evidence type="ECO:0000313" key="3">
    <source>
        <dbReference type="Proteomes" id="UP000321938"/>
    </source>
</evidence>
<proteinExistence type="predicted"/>
<dbReference type="AlphaFoldDB" id="A0A5C7B7I4"/>
<dbReference type="OrthoDB" id="1395864at2"/>
<keyword evidence="3" id="KW-1185">Reference proteome</keyword>
<organism evidence="2 3">
    <name type="scientific">Psychroserpens burtonensis</name>
    <dbReference type="NCBI Taxonomy" id="49278"/>
    <lineage>
        <taxon>Bacteria</taxon>
        <taxon>Pseudomonadati</taxon>
        <taxon>Bacteroidota</taxon>
        <taxon>Flavobacteriia</taxon>
        <taxon>Flavobacteriales</taxon>
        <taxon>Flavobacteriaceae</taxon>
        <taxon>Psychroserpens</taxon>
    </lineage>
</organism>
<dbReference type="InterPro" id="IPR001296">
    <property type="entry name" value="Glyco_trans_1"/>
</dbReference>
<dbReference type="Proteomes" id="UP000321938">
    <property type="component" value="Unassembled WGS sequence"/>
</dbReference>
<dbReference type="Pfam" id="PF00534">
    <property type="entry name" value="Glycos_transf_1"/>
    <property type="match status" value="1"/>
</dbReference>
<comment type="caution">
    <text evidence="2">The sequence shown here is derived from an EMBL/GenBank/DDBJ whole genome shotgun (WGS) entry which is preliminary data.</text>
</comment>